<dbReference type="GO" id="GO:0010506">
    <property type="term" value="P:regulation of autophagy"/>
    <property type="evidence" value="ECO:0007669"/>
    <property type="project" value="InterPro"/>
</dbReference>
<dbReference type="eggNOG" id="ENOG502RC1D">
    <property type="taxonomic scope" value="Eukaryota"/>
</dbReference>
<dbReference type="InterPro" id="IPR036322">
    <property type="entry name" value="WD40_repeat_dom_sf"/>
</dbReference>
<evidence type="ECO:0000313" key="2">
    <source>
        <dbReference type="EMBL" id="EGC33250.1"/>
    </source>
</evidence>
<dbReference type="VEuPathDB" id="AmoebaDB:DICPUDRAFT_88866"/>
<accession>F0ZS47</accession>
<dbReference type="OrthoDB" id="273067at2759"/>
<dbReference type="PROSITE" id="PS50082">
    <property type="entry name" value="WD_REPEATS_2"/>
    <property type="match status" value="2"/>
</dbReference>
<dbReference type="InterPro" id="IPR015943">
    <property type="entry name" value="WD40/YVTN_repeat-like_dom_sf"/>
</dbReference>
<feature type="repeat" description="WD" evidence="1">
    <location>
        <begin position="127"/>
        <end position="156"/>
    </location>
</feature>
<dbReference type="InterPro" id="IPR040102">
    <property type="entry name" value="WDR41"/>
</dbReference>
<dbReference type="KEGG" id="dpp:DICPUDRAFT_88866"/>
<dbReference type="SMART" id="SM00320">
    <property type="entry name" value="WD40"/>
    <property type="match status" value="3"/>
</dbReference>
<dbReference type="InterPro" id="IPR001680">
    <property type="entry name" value="WD40_rpt"/>
</dbReference>
<dbReference type="Pfam" id="PF00400">
    <property type="entry name" value="WD40"/>
    <property type="match status" value="2"/>
</dbReference>
<dbReference type="STRING" id="5786.F0ZS47"/>
<dbReference type="OMA" id="VCLWNAQ"/>
<name>F0ZS47_DICPU</name>
<feature type="repeat" description="WD" evidence="1">
    <location>
        <begin position="272"/>
        <end position="303"/>
    </location>
</feature>
<gene>
    <name evidence="2" type="ORF">DICPUDRAFT_88866</name>
</gene>
<keyword evidence="1" id="KW-0853">WD repeat</keyword>
<dbReference type="RefSeq" id="XP_003290243.1">
    <property type="nucleotide sequence ID" value="XM_003290195.1"/>
</dbReference>
<dbReference type="EMBL" id="GL871151">
    <property type="protein sequence ID" value="EGC33250.1"/>
    <property type="molecule type" value="Genomic_DNA"/>
</dbReference>
<sequence length="351" mass="39836">MDKKIKIWDLNKAPIFHQMNKSYYLEASKTLEIHKSSLKFLEKIPNGFCSVSNDDDLIIWSEDGELTKNIVRKYKEYTHGILCVNSYILVAGSSSPFLVAYKYDSQNEPAKTLGETITHKDCISSLFNVSSKHFVTGSKDQSIIIWDSETLSPIHQLYCKQPINYLYPINNFILATIKKGFSIFDIMNGTTVLEHVPTEIEDNTTTELNGAVTLYDHTKILTWADHRVSVWNWPYESVLGTSGSVYNINNLNSSGGGNKKRVPLKPTFIGDMKGHTDYINCVTVLSENSIATGSSDCNIILWKDGKVQSESRTFLSNHMNDSYAKTSSQYIEHYIDEQQDYNDDPTFEQNI</sequence>
<dbReference type="AlphaFoldDB" id="F0ZS47"/>
<keyword evidence="3" id="KW-1185">Reference proteome</keyword>
<proteinExistence type="predicted"/>
<dbReference type="PANTHER" id="PTHR22805:SF2">
    <property type="entry name" value="WD REPEAT-CONTAINING PROTEIN 41"/>
    <property type="match status" value="1"/>
</dbReference>
<dbReference type="Gene3D" id="2.130.10.10">
    <property type="entry name" value="YVTN repeat-like/Quinoprotein amine dehydrogenase"/>
    <property type="match status" value="2"/>
</dbReference>
<dbReference type="Proteomes" id="UP000001064">
    <property type="component" value="Unassembled WGS sequence"/>
</dbReference>
<reference evidence="3" key="1">
    <citation type="journal article" date="2011" name="Genome Biol.">
        <title>Comparative genomics of the social amoebae Dictyostelium discoideum and Dictyostelium purpureum.</title>
        <authorList>
            <consortium name="US DOE Joint Genome Institute (JGI-PGF)"/>
            <person name="Sucgang R."/>
            <person name="Kuo A."/>
            <person name="Tian X."/>
            <person name="Salerno W."/>
            <person name="Parikh A."/>
            <person name="Feasley C.L."/>
            <person name="Dalin E."/>
            <person name="Tu H."/>
            <person name="Huang E."/>
            <person name="Barry K."/>
            <person name="Lindquist E."/>
            <person name="Shapiro H."/>
            <person name="Bruce D."/>
            <person name="Schmutz J."/>
            <person name="Salamov A."/>
            <person name="Fey P."/>
            <person name="Gaudet P."/>
            <person name="Anjard C."/>
            <person name="Babu M.M."/>
            <person name="Basu S."/>
            <person name="Bushmanova Y."/>
            <person name="van der Wel H."/>
            <person name="Katoh-Kurasawa M."/>
            <person name="Dinh C."/>
            <person name="Coutinho P.M."/>
            <person name="Saito T."/>
            <person name="Elias M."/>
            <person name="Schaap P."/>
            <person name="Kay R.R."/>
            <person name="Henrissat B."/>
            <person name="Eichinger L."/>
            <person name="Rivero F."/>
            <person name="Putnam N.H."/>
            <person name="West C.M."/>
            <person name="Loomis W.F."/>
            <person name="Chisholm R.L."/>
            <person name="Shaulsky G."/>
            <person name="Strassmann J.E."/>
            <person name="Queller D.C."/>
            <person name="Kuspa A."/>
            <person name="Grigoriev I.V."/>
        </authorList>
    </citation>
    <scope>NUCLEOTIDE SEQUENCE [LARGE SCALE GENOMIC DNA]</scope>
    <source>
        <strain evidence="3">QSDP1</strain>
    </source>
</reference>
<organism evidence="2 3">
    <name type="scientific">Dictyostelium purpureum</name>
    <name type="common">Slime mold</name>
    <dbReference type="NCBI Taxonomy" id="5786"/>
    <lineage>
        <taxon>Eukaryota</taxon>
        <taxon>Amoebozoa</taxon>
        <taxon>Evosea</taxon>
        <taxon>Eumycetozoa</taxon>
        <taxon>Dictyostelia</taxon>
        <taxon>Dictyosteliales</taxon>
        <taxon>Dictyosteliaceae</taxon>
        <taxon>Dictyostelium</taxon>
    </lineage>
</organism>
<evidence type="ECO:0000256" key="1">
    <source>
        <dbReference type="PROSITE-ProRule" id="PRU00221"/>
    </source>
</evidence>
<evidence type="ECO:0000313" key="3">
    <source>
        <dbReference type="Proteomes" id="UP000001064"/>
    </source>
</evidence>
<dbReference type="SUPFAM" id="SSF50978">
    <property type="entry name" value="WD40 repeat-like"/>
    <property type="match status" value="1"/>
</dbReference>
<dbReference type="PANTHER" id="PTHR22805">
    <property type="entry name" value="WDR41-RELATED"/>
    <property type="match status" value="1"/>
</dbReference>
<dbReference type="GeneID" id="10504599"/>
<protein>
    <submittedName>
        <fullName evidence="2">Uncharacterized protein</fullName>
    </submittedName>
</protein>
<dbReference type="InParanoid" id="F0ZS47"/>